<reference evidence="4" key="1">
    <citation type="submission" date="2023-06" db="EMBL/GenBank/DDBJ databases">
        <title>Genomic analysis of the entomopathogenic nematode Steinernema hermaphroditum.</title>
        <authorList>
            <person name="Schwarz E.M."/>
            <person name="Heppert J.K."/>
            <person name="Baniya A."/>
            <person name="Schwartz H.T."/>
            <person name="Tan C.-H."/>
            <person name="Antoshechkin I."/>
            <person name="Sternberg P.W."/>
            <person name="Goodrich-Blair H."/>
            <person name="Dillman A.R."/>
        </authorList>
    </citation>
    <scope>NUCLEOTIDE SEQUENCE</scope>
    <source>
        <strain evidence="4">PS9179</strain>
        <tissue evidence="4">Whole animal</tissue>
    </source>
</reference>
<dbReference type="PANTHER" id="PTHR35981:SF2">
    <property type="entry name" value="ION TRANSPORT PEPTIDE, ISOFORM C"/>
    <property type="match status" value="1"/>
</dbReference>
<feature type="compositionally biased region" description="Basic and acidic residues" evidence="3">
    <location>
        <begin position="53"/>
        <end position="67"/>
    </location>
</feature>
<dbReference type="Gene3D" id="1.10.2010.10">
    <property type="entry name" value="Crustacean CHH/MIH/GIH neurohormone"/>
    <property type="match status" value="1"/>
</dbReference>
<dbReference type="GO" id="GO:0005576">
    <property type="term" value="C:extracellular region"/>
    <property type="evidence" value="ECO:0007669"/>
    <property type="project" value="InterPro"/>
</dbReference>
<dbReference type="InterPro" id="IPR031098">
    <property type="entry name" value="Crust_neurohorm"/>
</dbReference>
<dbReference type="EMBL" id="JAUCMV010000002">
    <property type="protein sequence ID" value="KAK0419469.1"/>
    <property type="molecule type" value="Genomic_DNA"/>
</dbReference>
<dbReference type="GO" id="GO:0005184">
    <property type="term" value="F:neuropeptide hormone activity"/>
    <property type="evidence" value="ECO:0007669"/>
    <property type="project" value="InterPro"/>
</dbReference>
<dbReference type="GO" id="GO:0007623">
    <property type="term" value="P:circadian rhythm"/>
    <property type="evidence" value="ECO:0007669"/>
    <property type="project" value="TreeGrafter"/>
</dbReference>
<name>A0AA39IAM2_9BILA</name>
<accession>A0AA39IAM2</accession>
<dbReference type="AlphaFoldDB" id="A0AA39IAM2"/>
<evidence type="ECO:0000313" key="4">
    <source>
        <dbReference type="EMBL" id="KAK0419469.1"/>
    </source>
</evidence>
<evidence type="ECO:0000256" key="2">
    <source>
        <dbReference type="ARBA" id="ARBA00023157"/>
    </source>
</evidence>
<evidence type="ECO:0000313" key="5">
    <source>
        <dbReference type="Proteomes" id="UP001175271"/>
    </source>
</evidence>
<keyword evidence="2" id="KW-1015">Disulfide bond</keyword>
<keyword evidence="5" id="KW-1185">Reference proteome</keyword>
<dbReference type="InterPro" id="IPR018251">
    <property type="entry name" value="Crust_neurhormone_CS"/>
</dbReference>
<feature type="region of interest" description="Disordered" evidence="3">
    <location>
        <begin position="29"/>
        <end position="88"/>
    </location>
</feature>
<comment type="similarity">
    <text evidence="1">Belongs to the arthropod CHH/MIH/GIH/VIH hormone family.</text>
</comment>
<evidence type="ECO:0000256" key="1">
    <source>
        <dbReference type="ARBA" id="ARBA00005447"/>
    </source>
</evidence>
<comment type="caution">
    <text evidence="4">The sequence shown here is derived from an EMBL/GenBank/DDBJ whole genome shotgun (WGS) entry which is preliminary data.</text>
</comment>
<dbReference type="PANTHER" id="PTHR35981">
    <property type="entry name" value="ION TRANSPORT PEPTIDE, ISOFORM C"/>
    <property type="match status" value="1"/>
</dbReference>
<feature type="compositionally biased region" description="Low complexity" evidence="3">
    <location>
        <begin position="71"/>
        <end position="85"/>
    </location>
</feature>
<sequence>MSSPKGGVHEGKTGREGVELLSDSIIQCVQEADEAGHAPPPGDYPPASDSEPEAYKSRALQERKQFESDVFPSSAAPPKASFSSSLRPPRARGFAPSFKLVFLAVALCSIASMSSAADTRMFMKSLSNKFDAEECAIYGNPPLHAVMDRVCLMCHEMYSHERPNMRVECRSNCFRTDNFRKCLQVFMPADHSLSAYP</sequence>
<dbReference type="PROSITE" id="PS01250">
    <property type="entry name" value="CHH_MIH_GIH"/>
    <property type="match status" value="1"/>
</dbReference>
<dbReference type="InterPro" id="IPR035957">
    <property type="entry name" value="Crust_neurohorm_sf"/>
</dbReference>
<protein>
    <submittedName>
        <fullName evidence="4">Uncharacterized protein</fullName>
    </submittedName>
</protein>
<organism evidence="4 5">
    <name type="scientific">Steinernema hermaphroditum</name>
    <dbReference type="NCBI Taxonomy" id="289476"/>
    <lineage>
        <taxon>Eukaryota</taxon>
        <taxon>Metazoa</taxon>
        <taxon>Ecdysozoa</taxon>
        <taxon>Nematoda</taxon>
        <taxon>Chromadorea</taxon>
        <taxon>Rhabditida</taxon>
        <taxon>Tylenchina</taxon>
        <taxon>Panagrolaimomorpha</taxon>
        <taxon>Strongyloidoidea</taxon>
        <taxon>Steinernematidae</taxon>
        <taxon>Steinernema</taxon>
    </lineage>
</organism>
<evidence type="ECO:0000256" key="3">
    <source>
        <dbReference type="SAM" id="MobiDB-lite"/>
    </source>
</evidence>
<proteinExistence type="inferred from homology"/>
<dbReference type="SUPFAM" id="SSF81778">
    <property type="entry name" value="Crustacean CHH/MIH/GIH neurohormone"/>
    <property type="match status" value="1"/>
</dbReference>
<dbReference type="Proteomes" id="UP001175271">
    <property type="component" value="Unassembled WGS sequence"/>
</dbReference>
<dbReference type="Pfam" id="PF01147">
    <property type="entry name" value="Crust_neurohorm"/>
    <property type="match status" value="1"/>
</dbReference>
<gene>
    <name evidence="4" type="ORF">QR680_014164</name>
</gene>